<organism evidence="1 2">
    <name type="scientific">Nocardia pseudobrasiliensis</name>
    <dbReference type="NCBI Taxonomy" id="45979"/>
    <lineage>
        <taxon>Bacteria</taxon>
        <taxon>Bacillati</taxon>
        <taxon>Actinomycetota</taxon>
        <taxon>Actinomycetes</taxon>
        <taxon>Mycobacteriales</taxon>
        <taxon>Nocardiaceae</taxon>
        <taxon>Nocardia</taxon>
    </lineage>
</organism>
<dbReference type="Gene3D" id="3.40.190.10">
    <property type="entry name" value="Periplasmic binding protein-like II"/>
    <property type="match status" value="2"/>
</dbReference>
<dbReference type="PANTHER" id="PTHR43649">
    <property type="entry name" value="ARABINOSE-BINDING PROTEIN-RELATED"/>
    <property type="match status" value="1"/>
</dbReference>
<dbReference type="AlphaFoldDB" id="A0A370IA42"/>
<name>A0A370IA42_9NOCA</name>
<protein>
    <submittedName>
        <fullName evidence="1">Carbohydrate ABC transporter substrate-binding protein (CUT1 family)</fullName>
    </submittedName>
</protein>
<dbReference type="PANTHER" id="PTHR43649:SF12">
    <property type="entry name" value="DIACETYLCHITOBIOSE BINDING PROTEIN DASA"/>
    <property type="match status" value="1"/>
</dbReference>
<dbReference type="SUPFAM" id="SSF53850">
    <property type="entry name" value="Periplasmic binding protein-like II"/>
    <property type="match status" value="1"/>
</dbReference>
<dbReference type="EMBL" id="QQBC01000003">
    <property type="protein sequence ID" value="RDI67599.1"/>
    <property type="molecule type" value="Genomic_DNA"/>
</dbReference>
<sequence>MVTSCLLLTACLGRPARVSDPRLNADATSVTLTIASNAIAGGKNAAIAKWLTDYVIPHFVEQQRARGVTVRLKFQGSGAGDGAYQQKQILQLRTGGGGDILDIDGTDVGNFAQSYLIKPLAEVVGAETVANWDGWSQIYPSVRQLDRFHGQDYGIPKGTDGRVLFYNRDLFARAGLPTDWQPHSWDDILTAATALAKLPGITPIQLAGGTAMAETTTINGFLPLLAGAGALIFADGKWQGDTAAMRAALGFYQQIFTRRLTDPNFDLEAQGRDRSFAEFAAGRIGIYPESDYMWRSILSPTVGADPMPNRDSAVGYALIPAMRPGAGVNGVDHLTFSGGAVWLINPNTAYPQQAWSLLTFMSSAPAMEAYERDYLGSSQIMPRTDVNNALLAREPLMNYIAANALPHTYFRPSEGAYTRVSALIQQATADVIGGRTPDAAAAAYSRKLADLVGRDNVVDN</sequence>
<keyword evidence="2" id="KW-1185">Reference proteome</keyword>
<accession>A0A370IA42</accession>
<dbReference type="Pfam" id="PF01547">
    <property type="entry name" value="SBP_bac_1"/>
    <property type="match status" value="1"/>
</dbReference>
<evidence type="ECO:0000313" key="1">
    <source>
        <dbReference type="EMBL" id="RDI67599.1"/>
    </source>
</evidence>
<reference evidence="1 2" key="1">
    <citation type="submission" date="2018-07" db="EMBL/GenBank/DDBJ databases">
        <title>Genomic Encyclopedia of Type Strains, Phase IV (KMG-IV): sequencing the most valuable type-strain genomes for metagenomic binning, comparative biology and taxonomic classification.</title>
        <authorList>
            <person name="Goeker M."/>
        </authorList>
    </citation>
    <scope>NUCLEOTIDE SEQUENCE [LARGE SCALE GENOMIC DNA]</scope>
    <source>
        <strain evidence="1 2">DSM 44290</strain>
    </source>
</reference>
<dbReference type="STRING" id="1210086.GCA_001613105_05620"/>
<comment type="caution">
    <text evidence="1">The sequence shown here is derived from an EMBL/GenBank/DDBJ whole genome shotgun (WGS) entry which is preliminary data.</text>
</comment>
<proteinExistence type="predicted"/>
<dbReference type="InterPro" id="IPR050490">
    <property type="entry name" value="Bact_solute-bd_prot1"/>
</dbReference>
<dbReference type="InterPro" id="IPR006059">
    <property type="entry name" value="SBP"/>
</dbReference>
<evidence type="ECO:0000313" key="2">
    <source>
        <dbReference type="Proteomes" id="UP000254869"/>
    </source>
</evidence>
<dbReference type="Proteomes" id="UP000254869">
    <property type="component" value="Unassembled WGS sequence"/>
</dbReference>
<gene>
    <name evidence="1" type="ORF">DFR76_103670</name>
</gene>